<proteinExistence type="predicted"/>
<sequence>MLSLQKKVTEDGNEEVENTEQRSKKKNDGKKDRSGVQSSMLILNPNEPDIKRPFVDSQSSDAEDEEDNDFLMVGMVVKHDAGTTSSWILDCESSTHVCVDKNLLSTMKKSTAMFKVWTGEVKKCHMSGTVLLNVNSGGSCMEVKLNDVEFLPAGYVNLVRIEKMESEG</sequence>
<name>A0A8S9UMM8_PHYIN</name>
<feature type="region of interest" description="Disordered" evidence="1">
    <location>
        <begin position="1"/>
        <end position="65"/>
    </location>
</feature>
<comment type="caution">
    <text evidence="3">The sequence shown here is derived from an EMBL/GenBank/DDBJ whole genome shotgun (WGS) entry which is preliminary data.</text>
</comment>
<dbReference type="AlphaFoldDB" id="A0A8S9UMM8"/>
<protein>
    <recommendedName>
        <fullName evidence="2">Retrovirus-related Pol polyprotein from transposon TNT 1-94-like beta-barrel domain-containing protein</fullName>
    </recommendedName>
</protein>
<dbReference type="Pfam" id="PF22936">
    <property type="entry name" value="Pol_BBD"/>
    <property type="match status" value="1"/>
</dbReference>
<gene>
    <name evidence="3" type="ORF">GN958_ATG10037</name>
</gene>
<evidence type="ECO:0000259" key="2">
    <source>
        <dbReference type="Pfam" id="PF22936"/>
    </source>
</evidence>
<dbReference type="Proteomes" id="UP000704712">
    <property type="component" value="Unassembled WGS sequence"/>
</dbReference>
<reference evidence="3" key="1">
    <citation type="submission" date="2020-03" db="EMBL/GenBank/DDBJ databases">
        <title>Hybrid Assembly of Korean Phytophthora infestans isolates.</title>
        <authorList>
            <person name="Prokchorchik M."/>
            <person name="Lee Y."/>
            <person name="Seo J."/>
            <person name="Cho J.-H."/>
            <person name="Park Y.-E."/>
            <person name="Jang D.-C."/>
            <person name="Im J.-S."/>
            <person name="Choi J.-G."/>
            <person name="Park H.-J."/>
            <person name="Lee G.-B."/>
            <person name="Lee Y.-G."/>
            <person name="Hong S.-Y."/>
            <person name="Cho K."/>
            <person name="Sohn K.H."/>
        </authorList>
    </citation>
    <scope>NUCLEOTIDE SEQUENCE</scope>
    <source>
        <strain evidence="3">KR_2_A2</strain>
    </source>
</reference>
<accession>A0A8S9UMM8</accession>
<feature type="domain" description="Retrovirus-related Pol polyprotein from transposon TNT 1-94-like beta-barrel" evidence="2">
    <location>
        <begin position="87"/>
        <end position="168"/>
    </location>
</feature>
<evidence type="ECO:0000313" key="3">
    <source>
        <dbReference type="EMBL" id="KAF4140757.1"/>
    </source>
</evidence>
<evidence type="ECO:0000313" key="4">
    <source>
        <dbReference type="Proteomes" id="UP000704712"/>
    </source>
</evidence>
<evidence type="ECO:0000256" key="1">
    <source>
        <dbReference type="SAM" id="MobiDB-lite"/>
    </source>
</evidence>
<dbReference type="InterPro" id="IPR054722">
    <property type="entry name" value="PolX-like_BBD"/>
</dbReference>
<dbReference type="EMBL" id="JAACNO010001414">
    <property type="protein sequence ID" value="KAF4140757.1"/>
    <property type="molecule type" value="Genomic_DNA"/>
</dbReference>
<organism evidence="3 4">
    <name type="scientific">Phytophthora infestans</name>
    <name type="common">Potato late blight agent</name>
    <name type="synonym">Botrytis infestans</name>
    <dbReference type="NCBI Taxonomy" id="4787"/>
    <lineage>
        <taxon>Eukaryota</taxon>
        <taxon>Sar</taxon>
        <taxon>Stramenopiles</taxon>
        <taxon>Oomycota</taxon>
        <taxon>Peronosporomycetes</taxon>
        <taxon>Peronosporales</taxon>
        <taxon>Peronosporaceae</taxon>
        <taxon>Phytophthora</taxon>
    </lineage>
</organism>